<keyword evidence="4" id="KW-0233">DNA recombination</keyword>
<proteinExistence type="inferred from homology"/>
<dbReference type="PANTHER" id="PTHR30349:SF64">
    <property type="entry name" value="PROPHAGE INTEGRASE INTD-RELATED"/>
    <property type="match status" value="1"/>
</dbReference>
<dbReference type="CDD" id="cd01193">
    <property type="entry name" value="INT_IntI_C"/>
    <property type="match status" value="1"/>
</dbReference>
<gene>
    <name evidence="8" type="ORF">IFE08_08280</name>
</gene>
<evidence type="ECO:0000313" key="8">
    <source>
        <dbReference type="EMBL" id="QOW59866.1"/>
    </source>
</evidence>
<keyword evidence="2" id="KW-0229">DNA integration</keyword>
<dbReference type="Pfam" id="PF13495">
    <property type="entry name" value="Phage_int_SAM_4"/>
    <property type="match status" value="1"/>
</dbReference>
<dbReference type="InterPro" id="IPR013762">
    <property type="entry name" value="Integrase-like_cat_sf"/>
</dbReference>
<dbReference type="InterPro" id="IPR044068">
    <property type="entry name" value="CB"/>
</dbReference>
<dbReference type="PROSITE" id="PS51900">
    <property type="entry name" value="CB"/>
    <property type="match status" value="1"/>
</dbReference>
<feature type="domain" description="Tyr recombinase" evidence="6">
    <location>
        <begin position="189"/>
        <end position="402"/>
    </location>
</feature>
<evidence type="ECO:0000256" key="3">
    <source>
        <dbReference type="ARBA" id="ARBA00023125"/>
    </source>
</evidence>
<evidence type="ECO:0000256" key="5">
    <source>
        <dbReference type="PROSITE-ProRule" id="PRU01248"/>
    </source>
</evidence>
<dbReference type="Proteomes" id="UP000593915">
    <property type="component" value="Chromosome"/>
</dbReference>
<evidence type="ECO:0000259" key="7">
    <source>
        <dbReference type="PROSITE" id="PS51900"/>
    </source>
</evidence>
<dbReference type="InterPro" id="IPR002104">
    <property type="entry name" value="Integrase_catalytic"/>
</dbReference>
<dbReference type="Pfam" id="PF00589">
    <property type="entry name" value="Phage_integrase"/>
    <property type="match status" value="1"/>
</dbReference>
<sequence>MYLSIIPDSAGLAVSFGYHKPLIEVVRAVHGRRWNAEKQCWIIPNTQVCADAFLQKLYETGLFTYQTECHKPQSDTVQTSPAPDKLQQPVDQEVVKVRRLMDARHYSVRTRKAYLTWLTRFFAAFPAIPYEQLGQPHINTFLSRLAAVEKISASTQNQALAALLFYFRFVRGENPVELDSVIRAKQPVRLPVVLSKSEVDRIIKQLDGEKRLAVQLLYGTGMRLNELLSLRIMDIDFDCNTITIHNGKGSKDRYTMLPHSLHAPLKAHIEQVQRIHTRDIQDGWGEVSLPDALTHKYPAAAKLFKWQWLFPQKNRWINKETGLQGRWHIDESVLQRAVQTAVVRAGIHKKASCHTFRHSFATHLLESGYDIRTVQELLGHSDVKTTQIYTHVLNKGPGGVISPLDRM</sequence>
<dbReference type="GO" id="GO:0003677">
    <property type="term" value="F:DNA binding"/>
    <property type="evidence" value="ECO:0007669"/>
    <property type="project" value="UniProtKB-UniRule"/>
</dbReference>
<comment type="similarity">
    <text evidence="1">Belongs to the 'phage' integrase family.</text>
</comment>
<protein>
    <submittedName>
        <fullName evidence="8">Integron integrase</fullName>
    </submittedName>
</protein>
<dbReference type="NCBIfam" id="TIGR02249">
    <property type="entry name" value="integrase_gron"/>
    <property type="match status" value="1"/>
</dbReference>
<evidence type="ECO:0000259" key="6">
    <source>
        <dbReference type="PROSITE" id="PS51898"/>
    </source>
</evidence>
<dbReference type="AlphaFoldDB" id="A0A7S7AW85"/>
<name>A0A7S7AW85_9SPIR</name>
<dbReference type="GO" id="GO:0006310">
    <property type="term" value="P:DNA recombination"/>
    <property type="evidence" value="ECO:0007669"/>
    <property type="project" value="UniProtKB-KW"/>
</dbReference>
<dbReference type="InterPro" id="IPR011946">
    <property type="entry name" value="Integrase_integron-type"/>
</dbReference>
<dbReference type="EMBL" id="CP061839">
    <property type="protein sequence ID" value="QOW59866.1"/>
    <property type="molecule type" value="Genomic_DNA"/>
</dbReference>
<feature type="domain" description="Core-binding (CB)" evidence="7">
    <location>
        <begin position="95"/>
        <end position="171"/>
    </location>
</feature>
<reference evidence="8 9" key="1">
    <citation type="submission" date="2020-09" db="EMBL/GenBank/DDBJ databases">
        <title>Characterization of Treponema spp. from bovine digital dermatitis in Korea.</title>
        <authorList>
            <person name="Espiritu H.M."/>
            <person name="Cho Y.I."/>
            <person name="Mamuad L."/>
        </authorList>
    </citation>
    <scope>NUCLEOTIDE SEQUENCE [LARGE SCALE GENOMIC DNA]</scope>
    <source>
        <strain evidence="8 9">KS1</strain>
    </source>
</reference>
<keyword evidence="3 5" id="KW-0238">DNA-binding</keyword>
<dbReference type="GO" id="GO:0015074">
    <property type="term" value="P:DNA integration"/>
    <property type="evidence" value="ECO:0007669"/>
    <property type="project" value="UniProtKB-KW"/>
</dbReference>
<dbReference type="Gene3D" id="1.10.150.130">
    <property type="match status" value="1"/>
</dbReference>
<organism evidence="8 9">
    <name type="scientific">Treponema pedis</name>
    <dbReference type="NCBI Taxonomy" id="409322"/>
    <lineage>
        <taxon>Bacteria</taxon>
        <taxon>Pseudomonadati</taxon>
        <taxon>Spirochaetota</taxon>
        <taxon>Spirochaetia</taxon>
        <taxon>Spirochaetales</taxon>
        <taxon>Treponemataceae</taxon>
        <taxon>Treponema</taxon>
    </lineage>
</organism>
<evidence type="ECO:0000256" key="4">
    <source>
        <dbReference type="ARBA" id="ARBA00023172"/>
    </source>
</evidence>
<evidence type="ECO:0000256" key="1">
    <source>
        <dbReference type="ARBA" id="ARBA00008857"/>
    </source>
</evidence>
<dbReference type="Gene3D" id="1.10.443.10">
    <property type="entry name" value="Intergrase catalytic core"/>
    <property type="match status" value="1"/>
</dbReference>
<dbReference type="PROSITE" id="PS51898">
    <property type="entry name" value="TYR_RECOMBINASE"/>
    <property type="match status" value="1"/>
</dbReference>
<dbReference type="InterPro" id="IPR011010">
    <property type="entry name" value="DNA_brk_join_enz"/>
</dbReference>
<accession>A0A7S7AW85</accession>
<dbReference type="RefSeq" id="WP_194075508.1">
    <property type="nucleotide sequence ID" value="NZ_CP061839.1"/>
</dbReference>
<dbReference type="InterPro" id="IPR050090">
    <property type="entry name" value="Tyrosine_recombinase_XerCD"/>
</dbReference>
<dbReference type="InterPro" id="IPR004107">
    <property type="entry name" value="Integrase_SAM-like_N"/>
</dbReference>
<evidence type="ECO:0000256" key="2">
    <source>
        <dbReference type="ARBA" id="ARBA00022908"/>
    </source>
</evidence>
<evidence type="ECO:0000313" key="9">
    <source>
        <dbReference type="Proteomes" id="UP000593915"/>
    </source>
</evidence>
<dbReference type="InterPro" id="IPR010998">
    <property type="entry name" value="Integrase_recombinase_N"/>
</dbReference>
<dbReference type="SUPFAM" id="SSF56349">
    <property type="entry name" value="DNA breaking-rejoining enzymes"/>
    <property type="match status" value="1"/>
</dbReference>
<dbReference type="PANTHER" id="PTHR30349">
    <property type="entry name" value="PHAGE INTEGRASE-RELATED"/>
    <property type="match status" value="1"/>
</dbReference>